<name>A0ABR7HHT8_9FIRM</name>
<proteinExistence type="predicted"/>
<keyword evidence="2" id="KW-1185">Reference proteome</keyword>
<sequence length="300" mass="35686">MKREQYEQTKDYTNALELLSNFVEEILAGDVEGLRTYCLDELSKFIGDIDPDMTLIMKAIYIILWGDIYDLSFENMGPWNMEGTYAFRGDTMNSFGSLIGKKSIENDFAYRAKLFGADKDLELWSKIKEFEKTYHWVGNFIIIPNRSTIKYGINGARACYYNSNDCEGMRDYFDWFLLAIKKYQDKIKADDNHFTKFEMQLNRNQEYDPAFLEINKWEKRFFLEDYFENGQPKLLFCTPLKRRLLITAESQDRKGESYYQDQEYLNILRDYLLKATNVIKYRSNKIVDFLKKELQKNKAI</sequence>
<dbReference type="EMBL" id="JACOPS010000001">
    <property type="protein sequence ID" value="MBC5727083.1"/>
    <property type="molecule type" value="Genomic_DNA"/>
</dbReference>
<evidence type="ECO:0000313" key="1">
    <source>
        <dbReference type="EMBL" id="MBC5727083.1"/>
    </source>
</evidence>
<protein>
    <submittedName>
        <fullName evidence="1">Uncharacterized protein</fullName>
    </submittedName>
</protein>
<evidence type="ECO:0000313" key="2">
    <source>
        <dbReference type="Proteomes" id="UP000636755"/>
    </source>
</evidence>
<organism evidence="1 2">
    <name type="scientific">Ruminococcus intestinalis</name>
    <dbReference type="NCBI Taxonomy" id="2763066"/>
    <lineage>
        <taxon>Bacteria</taxon>
        <taxon>Bacillati</taxon>
        <taxon>Bacillota</taxon>
        <taxon>Clostridia</taxon>
        <taxon>Eubacteriales</taxon>
        <taxon>Oscillospiraceae</taxon>
        <taxon>Ruminococcus</taxon>
    </lineage>
</organism>
<gene>
    <name evidence="1" type="ORF">H8R91_00795</name>
</gene>
<accession>A0ABR7HHT8</accession>
<comment type="caution">
    <text evidence="1">The sequence shown here is derived from an EMBL/GenBank/DDBJ whole genome shotgun (WGS) entry which is preliminary data.</text>
</comment>
<dbReference type="Proteomes" id="UP000636755">
    <property type="component" value="Unassembled WGS sequence"/>
</dbReference>
<dbReference type="RefSeq" id="WP_186934497.1">
    <property type="nucleotide sequence ID" value="NZ_JACOPS010000001.1"/>
</dbReference>
<reference evidence="1 2" key="1">
    <citation type="submission" date="2020-08" db="EMBL/GenBank/DDBJ databases">
        <title>Genome public.</title>
        <authorList>
            <person name="Liu C."/>
            <person name="Sun Q."/>
        </authorList>
    </citation>
    <scope>NUCLEOTIDE SEQUENCE [LARGE SCALE GENOMIC DNA]</scope>
    <source>
        <strain evidence="1 2">NSJ-71</strain>
    </source>
</reference>